<dbReference type="Proteomes" id="UP000190827">
    <property type="component" value="Unassembled WGS sequence"/>
</dbReference>
<gene>
    <name evidence="1" type="ORF">SAMN06295973_0501</name>
</gene>
<accession>A0ABY1LGX8</accession>
<name>A0ABY1LGX8_9MICO</name>
<reference evidence="1 2" key="1">
    <citation type="submission" date="2017-02" db="EMBL/GenBank/DDBJ databases">
        <authorList>
            <person name="Varghese N."/>
            <person name="Submissions S."/>
        </authorList>
    </citation>
    <scope>NUCLEOTIDE SEQUENCE [LARGE SCALE GENOMIC DNA]</scope>
    <source>
        <strain evidence="1 2">VKM Ac-1787</strain>
    </source>
</reference>
<evidence type="ECO:0008006" key="3">
    <source>
        <dbReference type="Google" id="ProtNLM"/>
    </source>
</evidence>
<evidence type="ECO:0000313" key="1">
    <source>
        <dbReference type="EMBL" id="SKC39333.1"/>
    </source>
</evidence>
<dbReference type="RefSeq" id="WP_079704568.1">
    <property type="nucleotide sequence ID" value="NZ_FUZO01000001.1"/>
</dbReference>
<keyword evidence="2" id="KW-1185">Reference proteome</keyword>
<comment type="caution">
    <text evidence="1">The sequence shown here is derived from an EMBL/GenBank/DDBJ whole genome shotgun (WGS) entry which is preliminary data.</text>
</comment>
<sequence length="185" mass="20455">MNREPQLDPGFVRQLMRELEGALTERKVNGRMYVVGGAALALQYPDDHDIRVTTDVDAVFWPDVEVREEAARLAERYSLSPTWLNSNAKPFIPDGRGDVRAHSEGFVVALADPKVLVAMKLASAREQDLSDLVLLVRHLGITAAETLVDIAFDIYGEESMSLTDSREDVYRLAVDVLAAAKRSTG</sequence>
<evidence type="ECO:0000313" key="2">
    <source>
        <dbReference type="Proteomes" id="UP000190827"/>
    </source>
</evidence>
<dbReference type="EMBL" id="FUZO01000001">
    <property type="protein sequence ID" value="SKC39333.1"/>
    <property type="molecule type" value="Genomic_DNA"/>
</dbReference>
<protein>
    <recommendedName>
        <fullName evidence="3">Nucleotidyl transferase AbiEii toxin, Type IV TA system</fullName>
    </recommendedName>
</protein>
<organism evidence="1 2">
    <name type="scientific">Plantibacter cousiniae</name>
    <name type="common">nom. nud.</name>
    <dbReference type="NCBI Taxonomy" id="199709"/>
    <lineage>
        <taxon>Bacteria</taxon>
        <taxon>Bacillati</taxon>
        <taxon>Actinomycetota</taxon>
        <taxon>Actinomycetes</taxon>
        <taxon>Micrococcales</taxon>
        <taxon>Microbacteriaceae</taxon>
        <taxon>Plantibacter</taxon>
    </lineage>
</organism>
<proteinExistence type="predicted"/>